<feature type="chain" id="PRO_5040150943" description="NodB homology domain-containing protein" evidence="6">
    <location>
        <begin position="32"/>
        <end position="327"/>
    </location>
</feature>
<evidence type="ECO:0000256" key="3">
    <source>
        <dbReference type="ARBA" id="ARBA00022729"/>
    </source>
</evidence>
<evidence type="ECO:0000256" key="5">
    <source>
        <dbReference type="ARBA" id="ARBA00023277"/>
    </source>
</evidence>
<accession>A0A9P8A0Q8</accession>
<dbReference type="Pfam" id="PF01522">
    <property type="entry name" value="Polysacc_deac_1"/>
    <property type="match status" value="1"/>
</dbReference>
<dbReference type="PROSITE" id="PS51677">
    <property type="entry name" value="NODB"/>
    <property type="match status" value="1"/>
</dbReference>
<evidence type="ECO:0000256" key="2">
    <source>
        <dbReference type="ARBA" id="ARBA00022723"/>
    </source>
</evidence>
<dbReference type="InterPro" id="IPR011330">
    <property type="entry name" value="Glyco_hydro/deAcase_b/a-brl"/>
</dbReference>
<dbReference type="InterPro" id="IPR002509">
    <property type="entry name" value="NODB_dom"/>
</dbReference>
<evidence type="ECO:0000259" key="7">
    <source>
        <dbReference type="PROSITE" id="PS51677"/>
    </source>
</evidence>
<evidence type="ECO:0000313" key="8">
    <source>
        <dbReference type="EMBL" id="KAG9322203.1"/>
    </source>
</evidence>
<protein>
    <recommendedName>
        <fullName evidence="7">NodB homology domain-containing protein</fullName>
    </recommendedName>
</protein>
<dbReference type="Proteomes" id="UP000717515">
    <property type="component" value="Unassembled WGS sequence"/>
</dbReference>
<gene>
    <name evidence="8" type="ORF">KVV02_005152</name>
</gene>
<comment type="cofactor">
    <cofactor evidence="1">
        <name>Co(2+)</name>
        <dbReference type="ChEBI" id="CHEBI:48828"/>
    </cofactor>
</comment>
<name>A0A9P8A0Q8_MORAP</name>
<keyword evidence="3 6" id="KW-0732">Signal</keyword>
<evidence type="ECO:0000313" key="9">
    <source>
        <dbReference type="Proteomes" id="UP000717515"/>
    </source>
</evidence>
<dbReference type="EMBL" id="JAIFTL010000159">
    <property type="protein sequence ID" value="KAG9322203.1"/>
    <property type="molecule type" value="Genomic_DNA"/>
</dbReference>
<dbReference type="GO" id="GO:0016810">
    <property type="term" value="F:hydrolase activity, acting on carbon-nitrogen (but not peptide) bonds"/>
    <property type="evidence" value="ECO:0007669"/>
    <property type="project" value="InterPro"/>
</dbReference>
<dbReference type="Gene3D" id="3.20.20.370">
    <property type="entry name" value="Glycoside hydrolase/deacetylase"/>
    <property type="match status" value="1"/>
</dbReference>
<proteinExistence type="predicted"/>
<comment type="caution">
    <text evidence="8">The sequence shown here is derived from an EMBL/GenBank/DDBJ whole genome shotgun (WGS) entry which is preliminary data.</text>
</comment>
<keyword evidence="5" id="KW-0119">Carbohydrate metabolism</keyword>
<dbReference type="AlphaFoldDB" id="A0A9P8A0Q8"/>
<feature type="signal peptide" evidence="6">
    <location>
        <begin position="1"/>
        <end position="31"/>
    </location>
</feature>
<evidence type="ECO:0000256" key="1">
    <source>
        <dbReference type="ARBA" id="ARBA00001941"/>
    </source>
</evidence>
<evidence type="ECO:0000256" key="4">
    <source>
        <dbReference type="ARBA" id="ARBA00022801"/>
    </source>
</evidence>
<dbReference type="GO" id="GO:0046872">
    <property type="term" value="F:metal ion binding"/>
    <property type="evidence" value="ECO:0007669"/>
    <property type="project" value="UniProtKB-KW"/>
</dbReference>
<dbReference type="SUPFAM" id="SSF88713">
    <property type="entry name" value="Glycoside hydrolase/deacetylase"/>
    <property type="match status" value="1"/>
</dbReference>
<evidence type="ECO:0000256" key="6">
    <source>
        <dbReference type="SAM" id="SignalP"/>
    </source>
</evidence>
<reference evidence="8" key="1">
    <citation type="submission" date="2021-07" db="EMBL/GenBank/DDBJ databases">
        <title>Draft genome of Mortierella alpina, strain LL118, isolated from an aspen leaf litter sample.</title>
        <authorList>
            <person name="Yang S."/>
            <person name="Vinatzer B.A."/>
        </authorList>
    </citation>
    <scope>NUCLEOTIDE SEQUENCE</scope>
    <source>
        <strain evidence="8">LL118</strain>
    </source>
</reference>
<dbReference type="GO" id="GO:0005975">
    <property type="term" value="P:carbohydrate metabolic process"/>
    <property type="evidence" value="ECO:0007669"/>
    <property type="project" value="InterPro"/>
</dbReference>
<dbReference type="PANTHER" id="PTHR46471:SF6">
    <property type="entry name" value="GLYCOSYL HYDROLASE"/>
    <property type="match status" value="1"/>
</dbReference>
<sequence>MLCQTLYYTLAAVSCMLVSLGSIQQAPIAWAAPIPPSLTRQPRHTFNNTHFPYDVTGPAPPPLNKAGQVLQRCTAPNSYAISFDDGPGQLTDELLDLLEEQNLQVTFFLNGDNWSCIYRPESQRLLRRAYGSKHQIAAHPWSHRDLESLSDKDIRQEMHRIEQAFRQILGVVPRYMRPPYGEHGERVRRVLEDMGYILVLWDVDQVGESGPFMSTRPSKPASNPSVSTTQRPMAINQHHHHRQEQESFSSKWAEAVRGVPSTTLDRAAMVLGGIYQEATPMWAVEYVQSLGYDVMPVGRCLGEEDPRLWYKEIGPPTDPESLPHTCH</sequence>
<keyword evidence="4" id="KW-0378">Hydrolase</keyword>
<feature type="domain" description="NodB homology" evidence="7">
    <location>
        <begin position="77"/>
        <end position="206"/>
    </location>
</feature>
<organism evidence="8 9">
    <name type="scientific">Mortierella alpina</name>
    <name type="common">Oleaginous fungus</name>
    <name type="synonym">Mortierella renispora</name>
    <dbReference type="NCBI Taxonomy" id="64518"/>
    <lineage>
        <taxon>Eukaryota</taxon>
        <taxon>Fungi</taxon>
        <taxon>Fungi incertae sedis</taxon>
        <taxon>Mucoromycota</taxon>
        <taxon>Mortierellomycotina</taxon>
        <taxon>Mortierellomycetes</taxon>
        <taxon>Mortierellales</taxon>
        <taxon>Mortierellaceae</taxon>
        <taxon>Mortierella</taxon>
    </lineage>
</organism>
<dbReference type="PANTHER" id="PTHR46471">
    <property type="entry name" value="CHITIN DEACETYLASE"/>
    <property type="match status" value="1"/>
</dbReference>
<keyword evidence="2" id="KW-0479">Metal-binding</keyword>